<dbReference type="Pfam" id="PF00535">
    <property type="entry name" value="Glycos_transf_2"/>
    <property type="match status" value="1"/>
</dbReference>
<protein>
    <submittedName>
        <fullName evidence="4">Glycosyl transferase</fullName>
    </submittedName>
</protein>
<dbReference type="InterPro" id="IPR050834">
    <property type="entry name" value="Glycosyltransf_2"/>
</dbReference>
<feature type="domain" description="Glycosyltransferase 2-like" evidence="2">
    <location>
        <begin position="6"/>
        <end position="106"/>
    </location>
</feature>
<comment type="caution">
    <text evidence="4">The sequence shown here is derived from an EMBL/GenBank/DDBJ whole genome shotgun (WGS) entry which is preliminary data.</text>
</comment>
<organism evidence="4 5">
    <name type="scientific">Apibacter adventoris</name>
    <dbReference type="NCBI Taxonomy" id="1679466"/>
    <lineage>
        <taxon>Bacteria</taxon>
        <taxon>Pseudomonadati</taxon>
        <taxon>Bacteroidota</taxon>
        <taxon>Flavobacteriia</taxon>
        <taxon>Flavobacteriales</taxon>
        <taxon>Weeksellaceae</taxon>
        <taxon>Apibacter</taxon>
    </lineage>
</organism>
<dbReference type="AlphaFoldDB" id="A0A2S8AAN2"/>
<name>A0A2S8AAN2_9FLAO</name>
<feature type="domain" description="Galactosyltransferase C-terminal" evidence="3">
    <location>
        <begin position="166"/>
        <end position="220"/>
    </location>
</feature>
<dbReference type="GO" id="GO:0016740">
    <property type="term" value="F:transferase activity"/>
    <property type="evidence" value="ECO:0007669"/>
    <property type="project" value="UniProtKB-KW"/>
</dbReference>
<dbReference type="PANTHER" id="PTHR43685">
    <property type="entry name" value="GLYCOSYLTRANSFERASE"/>
    <property type="match status" value="1"/>
</dbReference>
<dbReference type="EMBL" id="PSZM01000040">
    <property type="protein sequence ID" value="PQL91593.1"/>
    <property type="molecule type" value="Genomic_DNA"/>
</dbReference>
<gene>
    <name evidence="4" type="ORF">C4S77_07210</name>
</gene>
<dbReference type="OrthoDB" id="9801954at2"/>
<dbReference type="Gene3D" id="3.90.550.10">
    <property type="entry name" value="Spore Coat Polysaccharide Biosynthesis Protein SpsA, Chain A"/>
    <property type="match status" value="1"/>
</dbReference>
<evidence type="ECO:0000313" key="5">
    <source>
        <dbReference type="Proteomes" id="UP000238042"/>
    </source>
</evidence>
<sequence>MSHTISLVIYTFNWPEALNLVLKSIQQQTKFPDEILIADGGSSKLNKPIIQKFAQYIPTPILHMELEKNEEPSKSKILNKAILKSQSDYIIQINANCILHKNFVYDHSIKAKPNIFLYGISLPVHSKSIHTVIQNEIIKFSYFSGKIKRSNKNLRIPFLSNFNSPINYFSEEMTGNNVSFWKKDFMDINGYNEDFMTQAGEDIDFFYRLLFSGIKGKKLSYLAILYFLPNPSTDDADKLNIMILKKTKKYKIIVCTNGVEKIKKNKKIPFY</sequence>
<evidence type="ECO:0000256" key="1">
    <source>
        <dbReference type="ARBA" id="ARBA00022679"/>
    </source>
</evidence>
<reference evidence="4 5" key="1">
    <citation type="submission" date="2018-02" db="EMBL/GenBank/DDBJ databases">
        <title>Genome sequences of Apibacter spp., gut symbionts of Asian honey bees.</title>
        <authorList>
            <person name="Kwong W.K."/>
            <person name="Steele M.I."/>
            <person name="Moran N.A."/>
        </authorList>
    </citation>
    <scope>NUCLEOTIDE SEQUENCE [LARGE SCALE GENOMIC DNA]</scope>
    <source>
        <strain evidence="5">wkB301</strain>
    </source>
</reference>
<evidence type="ECO:0000259" key="3">
    <source>
        <dbReference type="Pfam" id="PF02709"/>
    </source>
</evidence>
<evidence type="ECO:0000313" key="4">
    <source>
        <dbReference type="EMBL" id="PQL91593.1"/>
    </source>
</evidence>
<proteinExistence type="predicted"/>
<dbReference type="Pfam" id="PF02709">
    <property type="entry name" value="Glyco_transf_7C"/>
    <property type="match status" value="1"/>
</dbReference>
<dbReference type="PANTHER" id="PTHR43685:SF3">
    <property type="entry name" value="SLR2126 PROTEIN"/>
    <property type="match status" value="1"/>
</dbReference>
<accession>A0A2S8AAN2</accession>
<keyword evidence="1 4" id="KW-0808">Transferase</keyword>
<dbReference type="RefSeq" id="WP_105246981.1">
    <property type="nucleotide sequence ID" value="NZ_PSZM01000040.1"/>
</dbReference>
<keyword evidence="5" id="KW-1185">Reference proteome</keyword>
<dbReference type="InterPro" id="IPR029044">
    <property type="entry name" value="Nucleotide-diphossugar_trans"/>
</dbReference>
<dbReference type="InterPro" id="IPR027791">
    <property type="entry name" value="Galactosyl_T_C"/>
</dbReference>
<dbReference type="Proteomes" id="UP000238042">
    <property type="component" value="Unassembled WGS sequence"/>
</dbReference>
<dbReference type="InterPro" id="IPR001173">
    <property type="entry name" value="Glyco_trans_2-like"/>
</dbReference>
<dbReference type="SUPFAM" id="SSF53448">
    <property type="entry name" value="Nucleotide-diphospho-sugar transferases"/>
    <property type="match status" value="1"/>
</dbReference>
<evidence type="ECO:0000259" key="2">
    <source>
        <dbReference type="Pfam" id="PF00535"/>
    </source>
</evidence>